<feature type="compositionally biased region" description="Acidic residues" evidence="1">
    <location>
        <begin position="24"/>
        <end position="33"/>
    </location>
</feature>
<dbReference type="Proteomes" id="UP001212841">
    <property type="component" value="Unassembled WGS sequence"/>
</dbReference>
<evidence type="ECO:0000313" key="3">
    <source>
        <dbReference type="Proteomes" id="UP001212841"/>
    </source>
</evidence>
<keyword evidence="3" id="KW-1185">Reference proteome</keyword>
<evidence type="ECO:0000256" key="1">
    <source>
        <dbReference type="SAM" id="MobiDB-lite"/>
    </source>
</evidence>
<proteinExistence type="predicted"/>
<sequence length="238" mass="27199">MSDSESELIKNLVNRHMAPKGVMTEEEVEAADDVPERATVKPKKKRQASEKQANHLAKAREKAAEARRSQAQERRAKKEAEQKEARKRDLELVAETKIQDMMKKMEELRGAEPQKKKKAALPTEESDSDSAFTSEAIKIRREKERIADREEKKLEKAEKKVATARKDAEKEALRVKKEADKPKKKQRGDTLREALSEAEQEAEARKVQKRAPRTRKQAVADDGYGPTNNGFVSYWADY</sequence>
<comment type="caution">
    <text evidence="2">The sequence shown here is derived from an EMBL/GenBank/DDBJ whole genome shotgun (WGS) entry which is preliminary data.</text>
</comment>
<evidence type="ECO:0000313" key="2">
    <source>
        <dbReference type="EMBL" id="KAJ3042671.1"/>
    </source>
</evidence>
<dbReference type="EMBL" id="JADGJD010001404">
    <property type="protein sequence ID" value="KAJ3042671.1"/>
    <property type="molecule type" value="Genomic_DNA"/>
</dbReference>
<feature type="compositionally biased region" description="Basic residues" evidence="1">
    <location>
        <begin position="207"/>
        <end position="216"/>
    </location>
</feature>
<name>A0AAD5S6N4_9FUNG</name>
<organism evidence="2 3">
    <name type="scientific">Rhizophlyctis rosea</name>
    <dbReference type="NCBI Taxonomy" id="64517"/>
    <lineage>
        <taxon>Eukaryota</taxon>
        <taxon>Fungi</taxon>
        <taxon>Fungi incertae sedis</taxon>
        <taxon>Chytridiomycota</taxon>
        <taxon>Chytridiomycota incertae sedis</taxon>
        <taxon>Chytridiomycetes</taxon>
        <taxon>Rhizophlyctidales</taxon>
        <taxon>Rhizophlyctidaceae</taxon>
        <taxon>Rhizophlyctis</taxon>
    </lineage>
</organism>
<gene>
    <name evidence="2" type="ORF">HK097_001963</name>
</gene>
<accession>A0AAD5S6N4</accession>
<feature type="region of interest" description="Disordered" evidence="1">
    <location>
        <begin position="1"/>
        <end position="229"/>
    </location>
</feature>
<feature type="compositionally biased region" description="Basic and acidic residues" evidence="1">
    <location>
        <begin position="137"/>
        <end position="195"/>
    </location>
</feature>
<reference evidence="2" key="1">
    <citation type="submission" date="2020-05" db="EMBL/GenBank/DDBJ databases">
        <title>Phylogenomic resolution of chytrid fungi.</title>
        <authorList>
            <person name="Stajich J.E."/>
            <person name="Amses K."/>
            <person name="Simmons R."/>
            <person name="Seto K."/>
            <person name="Myers J."/>
            <person name="Bonds A."/>
            <person name="Quandt C.A."/>
            <person name="Barry K."/>
            <person name="Liu P."/>
            <person name="Grigoriev I."/>
            <person name="Longcore J.E."/>
            <person name="James T.Y."/>
        </authorList>
    </citation>
    <scope>NUCLEOTIDE SEQUENCE</scope>
    <source>
        <strain evidence="2">JEL0318</strain>
    </source>
</reference>
<feature type="compositionally biased region" description="Basic and acidic residues" evidence="1">
    <location>
        <begin position="97"/>
        <end position="114"/>
    </location>
</feature>
<dbReference type="AlphaFoldDB" id="A0AAD5S6N4"/>
<feature type="compositionally biased region" description="Basic and acidic residues" evidence="1">
    <location>
        <begin position="47"/>
        <end position="91"/>
    </location>
</feature>
<protein>
    <submittedName>
        <fullName evidence="2">Uncharacterized protein</fullName>
    </submittedName>
</protein>